<dbReference type="STRING" id="323850.Shew_0850"/>
<evidence type="ECO:0000256" key="2">
    <source>
        <dbReference type="SAM" id="SignalP"/>
    </source>
</evidence>
<keyword evidence="4" id="KW-1185">Reference proteome</keyword>
<dbReference type="SUPFAM" id="SSF53850">
    <property type="entry name" value="Periplasmic binding protein-like II"/>
    <property type="match status" value="1"/>
</dbReference>
<dbReference type="Gene3D" id="3.40.190.10">
    <property type="entry name" value="Periplasmic binding protein-like II"/>
    <property type="match status" value="2"/>
</dbReference>
<feature type="chain" id="PRO_5002657777" evidence="2">
    <location>
        <begin position="20"/>
        <end position="275"/>
    </location>
</feature>
<keyword evidence="2" id="KW-0732">Signal</keyword>
<feature type="region of interest" description="Disordered" evidence="1">
    <location>
        <begin position="235"/>
        <end position="275"/>
    </location>
</feature>
<evidence type="ECO:0000313" key="4">
    <source>
        <dbReference type="Proteomes" id="UP000001558"/>
    </source>
</evidence>
<sequence precursor="true">MRRLLLASGFMLVSNPLLAQNANTEISFAVSNTIPPYFFANGQSGIQYERLASALAKQSLSIGHIYLSPNKRAFRQVASGNVDCLINAPENLAGLYYTRSLISYQNSVFTLASNKLAIDSVADLAGISVMGFQNATQYLGRDFYQMALSNPQYGESNSQKSQVMMLFSGRVDAIILEGRIFDYYREQLKFRVDTLQPTSRHSLFAAAPRKIACHSQSIAQKIDLGIAQLDREEAEEVRKSIPSAPAPKLELELELEPVSKPESELEPEKMPEALK</sequence>
<dbReference type="Proteomes" id="UP000001558">
    <property type="component" value="Chromosome"/>
</dbReference>
<protein>
    <submittedName>
        <fullName evidence="3">Uncharacterized protein</fullName>
    </submittedName>
</protein>
<dbReference type="eggNOG" id="COG0834">
    <property type="taxonomic scope" value="Bacteria"/>
</dbReference>
<feature type="compositionally biased region" description="Basic and acidic residues" evidence="1">
    <location>
        <begin position="257"/>
        <end position="275"/>
    </location>
</feature>
<name>A3QB74_SHELP</name>
<dbReference type="AlphaFoldDB" id="A3QB74"/>
<evidence type="ECO:0000256" key="1">
    <source>
        <dbReference type="SAM" id="MobiDB-lite"/>
    </source>
</evidence>
<gene>
    <name evidence="3" type="ordered locus">Shew_0850</name>
</gene>
<accession>A3QB74</accession>
<feature type="signal peptide" evidence="2">
    <location>
        <begin position="1"/>
        <end position="19"/>
    </location>
</feature>
<dbReference type="EMBL" id="CP000606">
    <property type="protein sequence ID" value="ABO22722.1"/>
    <property type="molecule type" value="Genomic_DNA"/>
</dbReference>
<proteinExistence type="predicted"/>
<organism evidence="3 4">
    <name type="scientific">Shewanella loihica (strain ATCC BAA-1088 / PV-4)</name>
    <dbReference type="NCBI Taxonomy" id="323850"/>
    <lineage>
        <taxon>Bacteria</taxon>
        <taxon>Pseudomonadati</taxon>
        <taxon>Pseudomonadota</taxon>
        <taxon>Gammaproteobacteria</taxon>
        <taxon>Alteromonadales</taxon>
        <taxon>Shewanellaceae</taxon>
        <taxon>Shewanella</taxon>
    </lineage>
</organism>
<dbReference type="RefSeq" id="WP_011864656.1">
    <property type="nucleotide sequence ID" value="NC_009092.1"/>
</dbReference>
<reference evidence="3 4" key="1">
    <citation type="submission" date="2007-03" db="EMBL/GenBank/DDBJ databases">
        <title>Complete sequence of Shewanella loihica PV-4.</title>
        <authorList>
            <consortium name="US DOE Joint Genome Institute"/>
            <person name="Copeland A."/>
            <person name="Lucas S."/>
            <person name="Lapidus A."/>
            <person name="Barry K."/>
            <person name="Detter J.C."/>
            <person name="Glavina del Rio T."/>
            <person name="Hammon N."/>
            <person name="Israni S."/>
            <person name="Dalin E."/>
            <person name="Tice H."/>
            <person name="Pitluck S."/>
            <person name="Chain P."/>
            <person name="Malfatti S."/>
            <person name="Shin M."/>
            <person name="Vergez L."/>
            <person name="Schmutz J."/>
            <person name="Larimer F."/>
            <person name="Land M."/>
            <person name="Hauser L."/>
            <person name="Kyrpides N."/>
            <person name="Mikhailova N."/>
            <person name="Romine M.F."/>
            <person name="Serres G."/>
            <person name="Fredrickson J."/>
            <person name="Tiedje J."/>
            <person name="Richardson P."/>
        </authorList>
    </citation>
    <scope>NUCLEOTIDE SEQUENCE [LARGE SCALE GENOMIC DNA]</scope>
    <source>
        <strain evidence="4">ATCC BAA-1088 / PV-4</strain>
    </source>
</reference>
<dbReference type="HOGENOM" id="CLU_070548_1_0_6"/>
<dbReference type="KEGG" id="slo:Shew_0850"/>
<dbReference type="OrthoDB" id="6259163at2"/>
<evidence type="ECO:0000313" key="3">
    <source>
        <dbReference type="EMBL" id="ABO22722.1"/>
    </source>
</evidence>